<evidence type="ECO:0000256" key="6">
    <source>
        <dbReference type="ARBA" id="ARBA00022967"/>
    </source>
</evidence>
<reference evidence="9" key="1">
    <citation type="submission" date="2010-09" db="EMBL/GenBank/DDBJ databases">
        <title>Complete sequence of chromosome1 of Burkholderia sp. CCGE1003.</title>
        <authorList>
            <consortium name="US DOE Joint Genome Institute"/>
            <person name="Lucas S."/>
            <person name="Copeland A."/>
            <person name="Lapidus A."/>
            <person name="Cheng J.-F."/>
            <person name="Bruce D."/>
            <person name="Goodwin L."/>
            <person name="Pitluck S."/>
            <person name="Daligault H."/>
            <person name="Davenport K."/>
            <person name="Detter J.C."/>
            <person name="Han C."/>
            <person name="Tapia R."/>
            <person name="Land M."/>
            <person name="Hauser L."/>
            <person name="Jeffries C."/>
            <person name="Kyrpides N."/>
            <person name="Ivanova N."/>
            <person name="Ovchinnikova G."/>
            <person name="Martinez-Romero E."/>
            <person name="Rogel M.A."/>
            <person name="Auchtung J."/>
            <person name="Tiedje J.M."/>
            <person name="Woyke T."/>
        </authorList>
    </citation>
    <scope>NUCLEOTIDE SEQUENCE</scope>
    <source>
        <strain evidence="9">CCGE1003</strain>
    </source>
</reference>
<evidence type="ECO:0000256" key="1">
    <source>
        <dbReference type="ARBA" id="ARBA00022448"/>
    </source>
</evidence>
<keyword evidence="6" id="KW-1278">Translocase</keyword>
<dbReference type="KEGG" id="bgf:BC1003_1109"/>
<keyword evidence="5" id="KW-0067">ATP-binding</keyword>
<dbReference type="EMBL" id="CP002217">
    <property type="protein sequence ID" value="ADN57089.1"/>
    <property type="molecule type" value="Genomic_DNA"/>
</dbReference>
<dbReference type="GO" id="GO:0140359">
    <property type="term" value="F:ABC-type transporter activity"/>
    <property type="evidence" value="ECO:0007669"/>
    <property type="project" value="UniProtKB-ARBA"/>
</dbReference>
<dbReference type="GO" id="GO:0016887">
    <property type="term" value="F:ATP hydrolysis activity"/>
    <property type="evidence" value="ECO:0007669"/>
    <property type="project" value="InterPro"/>
</dbReference>
<protein>
    <submittedName>
        <fullName evidence="9">ABC transporter related protein</fullName>
    </submittedName>
</protein>
<keyword evidence="3" id="KW-0997">Cell inner membrane</keyword>
<dbReference type="InterPro" id="IPR008995">
    <property type="entry name" value="Mo/tungstate-bd_C_term_dom"/>
</dbReference>
<dbReference type="InterPro" id="IPR027417">
    <property type="entry name" value="P-loop_NTPase"/>
</dbReference>
<accession>E1T3E2</accession>
<evidence type="ECO:0000256" key="2">
    <source>
        <dbReference type="ARBA" id="ARBA00022475"/>
    </source>
</evidence>
<organism evidence="9">
    <name type="scientific">Burkholderia sp. (strain CCGE1003)</name>
    <dbReference type="NCBI Taxonomy" id="640512"/>
    <lineage>
        <taxon>Bacteria</taxon>
        <taxon>Pseudomonadati</taxon>
        <taxon>Pseudomonadota</taxon>
        <taxon>Betaproteobacteria</taxon>
        <taxon>Burkholderiales</taxon>
        <taxon>Burkholderiaceae</taxon>
        <taxon>Burkholderia</taxon>
    </lineage>
</organism>
<dbReference type="SMART" id="SM00382">
    <property type="entry name" value="AAA"/>
    <property type="match status" value="1"/>
</dbReference>
<gene>
    <name evidence="9" type="ordered locus">BC1003_1109</name>
</gene>
<evidence type="ECO:0000256" key="5">
    <source>
        <dbReference type="ARBA" id="ARBA00022840"/>
    </source>
</evidence>
<dbReference type="GO" id="GO:0005524">
    <property type="term" value="F:ATP binding"/>
    <property type="evidence" value="ECO:0007669"/>
    <property type="project" value="UniProtKB-KW"/>
</dbReference>
<dbReference type="PROSITE" id="PS50893">
    <property type="entry name" value="ABC_TRANSPORTER_2"/>
    <property type="match status" value="1"/>
</dbReference>
<dbReference type="InterPro" id="IPR003439">
    <property type="entry name" value="ABC_transporter-like_ATP-bd"/>
</dbReference>
<dbReference type="Gene3D" id="3.40.50.300">
    <property type="entry name" value="P-loop containing nucleotide triphosphate hydrolases"/>
    <property type="match status" value="1"/>
</dbReference>
<dbReference type="SUPFAM" id="SSF50331">
    <property type="entry name" value="MOP-like"/>
    <property type="match status" value="1"/>
</dbReference>
<dbReference type="OrthoDB" id="5298774at2"/>
<keyword evidence="1" id="KW-0813">Transport</keyword>
<evidence type="ECO:0000256" key="7">
    <source>
        <dbReference type="ARBA" id="ARBA00023136"/>
    </source>
</evidence>
<keyword evidence="4" id="KW-0547">Nucleotide-binding</keyword>
<feature type="domain" description="ABC transporter" evidence="8">
    <location>
        <begin position="14"/>
        <end position="245"/>
    </location>
</feature>
<keyword evidence="2" id="KW-1003">Cell membrane</keyword>
<dbReference type="InterPro" id="IPR047641">
    <property type="entry name" value="ABC_transpr_MalK/UgpC-like"/>
</dbReference>
<dbReference type="PANTHER" id="PTHR43875">
    <property type="entry name" value="MALTODEXTRIN IMPORT ATP-BINDING PROTEIN MSMX"/>
    <property type="match status" value="1"/>
</dbReference>
<proteinExistence type="predicted"/>
<evidence type="ECO:0000256" key="4">
    <source>
        <dbReference type="ARBA" id="ARBA00022741"/>
    </source>
</evidence>
<dbReference type="InterPro" id="IPR013611">
    <property type="entry name" value="Transp-assoc_OB_typ2"/>
</dbReference>
<dbReference type="InterPro" id="IPR003593">
    <property type="entry name" value="AAA+_ATPase"/>
</dbReference>
<sequence>MTLAFAPSSASVPITLTQCAKTFRGTRVLEPVDLRIEAGETLVLLGPSGCGKTTTLRMIAGLETPDAGGRIAFGDDDVTALPIEKRQVGMVFQSYALFPNLTVRGNIGYGLKIRRMPADIARTRVDELLGMMRLTAHADKPIDQLSGGQRQRVALARALAVQPRVLLLDEPLTALDARLRDALRSEMNTLLRELGITTVYVTHDQAEAMELGDRIVVMSAGRIEQIGAPRDIYYRPANRAVAQFVGTINRVAGERRGNLLTTTGGEVPLPPAQRHAAAQADAKHEIFFRPEDAFLADPARAHLRGTVESSAFLGERTRLTIHGAAPDALFVDVAGRVELARGTPVGLCIGQDALIALS</sequence>
<evidence type="ECO:0000259" key="8">
    <source>
        <dbReference type="PROSITE" id="PS50893"/>
    </source>
</evidence>
<dbReference type="STRING" id="640512.BC1003_1109"/>
<dbReference type="InterPro" id="IPR017871">
    <property type="entry name" value="ABC_transporter-like_CS"/>
</dbReference>
<keyword evidence="7" id="KW-0472">Membrane</keyword>
<evidence type="ECO:0000256" key="3">
    <source>
        <dbReference type="ARBA" id="ARBA00022519"/>
    </source>
</evidence>
<dbReference type="eggNOG" id="COG3842">
    <property type="taxonomic scope" value="Bacteria"/>
</dbReference>
<dbReference type="FunFam" id="3.40.50.300:FF:000042">
    <property type="entry name" value="Maltose/maltodextrin ABC transporter, ATP-binding protein"/>
    <property type="match status" value="1"/>
</dbReference>
<dbReference type="HOGENOM" id="CLU_000604_1_1_4"/>
<dbReference type="AlphaFoldDB" id="E1T3E2"/>
<dbReference type="SUPFAM" id="SSF52540">
    <property type="entry name" value="P-loop containing nucleoside triphosphate hydrolases"/>
    <property type="match status" value="1"/>
</dbReference>
<dbReference type="Pfam" id="PF08402">
    <property type="entry name" value="TOBE_2"/>
    <property type="match status" value="1"/>
</dbReference>
<dbReference type="PANTHER" id="PTHR43875:SF15">
    <property type="entry name" value="TREHALOSE IMPORT ATP-BINDING PROTEIN SUGC"/>
    <property type="match status" value="1"/>
</dbReference>
<dbReference type="PROSITE" id="PS00211">
    <property type="entry name" value="ABC_TRANSPORTER_1"/>
    <property type="match status" value="1"/>
</dbReference>
<evidence type="ECO:0000313" key="9">
    <source>
        <dbReference type="EMBL" id="ADN57089.1"/>
    </source>
</evidence>
<dbReference type="Pfam" id="PF00005">
    <property type="entry name" value="ABC_tran"/>
    <property type="match status" value="1"/>
</dbReference>
<name>E1T3E2_BURSG</name>
<dbReference type="GO" id="GO:0055052">
    <property type="term" value="C:ATP-binding cassette (ABC) transporter complex, substrate-binding subunit-containing"/>
    <property type="evidence" value="ECO:0007669"/>
    <property type="project" value="TreeGrafter"/>
</dbReference>